<proteinExistence type="predicted"/>
<sequence length="193" mass="20985">MADGNDDDALINKILLNRAGNQSKAKSWLAAALPEEAQDDQSQTDKDEDLTEVRGDDDLSGVGAPKSNVEDDDILNRQLLSANDALRRKLLSKEAYGKYQSSRKVRPNTAMAKSAVSKRTADSESEEEGKGRSHNNNQVKRTVEVSDTEAIDLQRQGVSATTATTVPSRGKKRPGSYLDQLLAERGKKKSKAG</sequence>
<dbReference type="InterPro" id="IPR021641">
    <property type="entry name" value="DUF3245"/>
</dbReference>
<reference evidence="2 3" key="1">
    <citation type="submission" date="2023-08" db="EMBL/GenBank/DDBJ databases">
        <title>Black Yeasts Isolated from many extreme environments.</title>
        <authorList>
            <person name="Coleine C."/>
            <person name="Stajich J.E."/>
            <person name="Selbmann L."/>
        </authorList>
    </citation>
    <scope>NUCLEOTIDE SEQUENCE [LARGE SCALE GENOMIC DNA]</scope>
    <source>
        <strain evidence="2 3">CCFEE 5910</strain>
    </source>
</reference>
<comment type="caution">
    <text evidence="2">The sequence shown here is derived from an EMBL/GenBank/DDBJ whole genome shotgun (WGS) entry which is preliminary data.</text>
</comment>
<dbReference type="EMBL" id="JAVRRJ010000003">
    <property type="protein sequence ID" value="KAK5087159.1"/>
    <property type="molecule type" value="Genomic_DNA"/>
</dbReference>
<organism evidence="2 3">
    <name type="scientific">Lithohypha guttulata</name>
    <dbReference type="NCBI Taxonomy" id="1690604"/>
    <lineage>
        <taxon>Eukaryota</taxon>
        <taxon>Fungi</taxon>
        <taxon>Dikarya</taxon>
        <taxon>Ascomycota</taxon>
        <taxon>Pezizomycotina</taxon>
        <taxon>Eurotiomycetes</taxon>
        <taxon>Chaetothyriomycetidae</taxon>
        <taxon>Chaetothyriales</taxon>
        <taxon>Trichomeriaceae</taxon>
        <taxon>Lithohypha</taxon>
    </lineage>
</organism>
<feature type="region of interest" description="Disordered" evidence="1">
    <location>
        <begin position="33"/>
        <end position="73"/>
    </location>
</feature>
<evidence type="ECO:0000313" key="2">
    <source>
        <dbReference type="EMBL" id="KAK5087159.1"/>
    </source>
</evidence>
<accession>A0AAN7T2N2</accession>
<feature type="region of interest" description="Disordered" evidence="1">
    <location>
        <begin position="96"/>
        <end position="193"/>
    </location>
</feature>
<evidence type="ECO:0000256" key="1">
    <source>
        <dbReference type="SAM" id="MobiDB-lite"/>
    </source>
</evidence>
<evidence type="ECO:0000313" key="3">
    <source>
        <dbReference type="Proteomes" id="UP001309876"/>
    </source>
</evidence>
<name>A0AAN7T2N2_9EURO</name>
<dbReference type="Pfam" id="PF11595">
    <property type="entry name" value="DUF3245"/>
    <property type="match status" value="1"/>
</dbReference>
<feature type="compositionally biased region" description="Polar residues" evidence="1">
    <location>
        <begin position="156"/>
        <end position="167"/>
    </location>
</feature>
<keyword evidence="3" id="KW-1185">Reference proteome</keyword>
<protein>
    <submittedName>
        <fullName evidence="2">Uncharacterized protein</fullName>
    </submittedName>
</protein>
<gene>
    <name evidence="2" type="ORF">LTR05_004330</name>
</gene>
<dbReference type="Proteomes" id="UP001309876">
    <property type="component" value="Unassembled WGS sequence"/>
</dbReference>
<dbReference type="AlphaFoldDB" id="A0AAN7T2N2"/>